<gene>
    <name evidence="1" type="ORF">A2527_02065</name>
</gene>
<dbReference type="GO" id="GO:0004803">
    <property type="term" value="F:transposase activity"/>
    <property type="evidence" value="ECO:0007669"/>
    <property type="project" value="InterPro"/>
</dbReference>
<protein>
    <submittedName>
        <fullName evidence="1">Transposase</fullName>
    </submittedName>
</protein>
<evidence type="ECO:0000313" key="2">
    <source>
        <dbReference type="Proteomes" id="UP000178449"/>
    </source>
</evidence>
<name>A0A1F6GE28_9PROT</name>
<comment type="caution">
    <text evidence="1">The sequence shown here is derived from an EMBL/GenBank/DDBJ whole genome shotgun (WGS) entry which is preliminary data.</text>
</comment>
<dbReference type="SUPFAM" id="SSF46689">
    <property type="entry name" value="Homeodomain-like"/>
    <property type="match status" value="1"/>
</dbReference>
<dbReference type="InterPro" id="IPR002514">
    <property type="entry name" value="Transposase_8"/>
</dbReference>
<dbReference type="EMBL" id="MFNE01000014">
    <property type="protein sequence ID" value="OGG96369.1"/>
    <property type="molecule type" value="Genomic_DNA"/>
</dbReference>
<dbReference type="Pfam" id="PF01527">
    <property type="entry name" value="HTH_Tnp_1"/>
    <property type="match status" value="1"/>
</dbReference>
<dbReference type="Proteomes" id="UP000178449">
    <property type="component" value="Unassembled WGS sequence"/>
</dbReference>
<dbReference type="InterPro" id="IPR036388">
    <property type="entry name" value="WH-like_DNA-bd_sf"/>
</dbReference>
<dbReference type="STRING" id="1817772.A2527_02065"/>
<dbReference type="Gene3D" id="1.10.10.10">
    <property type="entry name" value="Winged helix-like DNA-binding domain superfamily/Winged helix DNA-binding domain"/>
    <property type="match status" value="1"/>
</dbReference>
<proteinExistence type="predicted"/>
<organism evidence="1 2">
    <name type="scientific">Candidatus Lambdaproteobacteria bacterium RIFOXYD2_FULL_50_16</name>
    <dbReference type="NCBI Taxonomy" id="1817772"/>
    <lineage>
        <taxon>Bacteria</taxon>
        <taxon>Pseudomonadati</taxon>
        <taxon>Pseudomonadota</taxon>
        <taxon>Candidatus Lambdaproteobacteria</taxon>
    </lineage>
</organism>
<evidence type="ECO:0000313" key="1">
    <source>
        <dbReference type="EMBL" id="OGG96369.1"/>
    </source>
</evidence>
<accession>A0A1F6GE28</accession>
<dbReference type="GO" id="GO:0003677">
    <property type="term" value="F:DNA binding"/>
    <property type="evidence" value="ECO:0007669"/>
    <property type="project" value="InterPro"/>
</dbReference>
<dbReference type="AlphaFoldDB" id="A0A1F6GE28"/>
<sequence length="94" mass="10800">MKRQKFSKDFKAKVALEAIKGQRTVNEIASEFEVHPSQVNAWKKQALEGLSVAFEKTNAKQAAADEREKEQHFQKVGQLQIEVDWLKKKTGHLH</sequence>
<dbReference type="GO" id="GO:0006313">
    <property type="term" value="P:DNA transposition"/>
    <property type="evidence" value="ECO:0007669"/>
    <property type="project" value="InterPro"/>
</dbReference>
<dbReference type="InterPro" id="IPR009057">
    <property type="entry name" value="Homeodomain-like_sf"/>
</dbReference>
<reference evidence="1 2" key="1">
    <citation type="journal article" date="2016" name="Nat. Commun.">
        <title>Thousands of microbial genomes shed light on interconnected biogeochemical processes in an aquifer system.</title>
        <authorList>
            <person name="Anantharaman K."/>
            <person name="Brown C.T."/>
            <person name="Hug L.A."/>
            <person name="Sharon I."/>
            <person name="Castelle C.J."/>
            <person name="Probst A.J."/>
            <person name="Thomas B.C."/>
            <person name="Singh A."/>
            <person name="Wilkins M.J."/>
            <person name="Karaoz U."/>
            <person name="Brodie E.L."/>
            <person name="Williams K.H."/>
            <person name="Hubbard S.S."/>
            <person name="Banfield J.F."/>
        </authorList>
    </citation>
    <scope>NUCLEOTIDE SEQUENCE [LARGE SCALE GENOMIC DNA]</scope>
</reference>